<dbReference type="NCBIfam" id="TIGR01378">
    <property type="entry name" value="thi_PPkinase"/>
    <property type="match status" value="1"/>
</dbReference>
<dbReference type="AlphaFoldDB" id="A0A0F4LRZ1"/>
<keyword evidence="8" id="KW-1185">Reference proteome</keyword>
<gene>
    <name evidence="7" type="ORF">JF72_08500</name>
</gene>
<dbReference type="InterPro" id="IPR006282">
    <property type="entry name" value="Thi_PPkinase"/>
</dbReference>
<reference evidence="7 8" key="1">
    <citation type="submission" date="2015-01" db="EMBL/GenBank/DDBJ databases">
        <title>Comparative genomics of the lactic acid bacteria isolated from the honey bee gut.</title>
        <authorList>
            <person name="Ellegaard K.M."/>
            <person name="Tamarit D."/>
            <person name="Javelind E."/>
            <person name="Olofsson T."/>
            <person name="Andersson S.G."/>
            <person name="Vasquez A."/>
        </authorList>
    </citation>
    <scope>NUCLEOTIDE SEQUENCE [LARGE SCALE GENOMIC DNA]</scope>
    <source>
        <strain evidence="7 8">Hma11</strain>
    </source>
</reference>
<keyword evidence="1" id="KW-0808">Transferase</keyword>
<evidence type="ECO:0000313" key="7">
    <source>
        <dbReference type="EMBL" id="KJY61557.1"/>
    </source>
</evidence>
<evidence type="ECO:0000256" key="2">
    <source>
        <dbReference type="ARBA" id="ARBA00022741"/>
    </source>
</evidence>
<dbReference type="InterPro" id="IPR007371">
    <property type="entry name" value="TPK_catalytic"/>
</dbReference>
<organism evidence="7 8">
    <name type="scientific">Lactobacillus apis</name>
    <dbReference type="NCBI Taxonomy" id="303541"/>
    <lineage>
        <taxon>Bacteria</taxon>
        <taxon>Bacillati</taxon>
        <taxon>Bacillota</taxon>
        <taxon>Bacilli</taxon>
        <taxon>Lactobacillales</taxon>
        <taxon>Lactobacillaceae</taxon>
        <taxon>Lactobacillus</taxon>
    </lineage>
</organism>
<dbReference type="Pfam" id="PF04263">
    <property type="entry name" value="TPK_catalytic"/>
    <property type="match status" value="1"/>
</dbReference>
<dbReference type="Gene3D" id="3.40.50.10240">
    <property type="entry name" value="Thiamin pyrophosphokinase, catalytic domain"/>
    <property type="match status" value="1"/>
</dbReference>
<dbReference type="InterPro" id="IPR036759">
    <property type="entry name" value="TPK_catalytic_sf"/>
</dbReference>
<dbReference type="InterPro" id="IPR007373">
    <property type="entry name" value="Thiamin_PyroPKinase_B1-bd"/>
</dbReference>
<evidence type="ECO:0000256" key="4">
    <source>
        <dbReference type="ARBA" id="ARBA00022840"/>
    </source>
</evidence>
<evidence type="ECO:0000256" key="1">
    <source>
        <dbReference type="ARBA" id="ARBA00022679"/>
    </source>
</evidence>
<dbReference type="EMBL" id="JXLG01000005">
    <property type="protein sequence ID" value="KJY61557.1"/>
    <property type="molecule type" value="Genomic_DNA"/>
</dbReference>
<keyword evidence="4" id="KW-0067">ATP-binding</keyword>
<dbReference type="PATRIC" id="fig|303541.3.peg.1008"/>
<dbReference type="GO" id="GO:0030975">
    <property type="term" value="F:thiamine binding"/>
    <property type="evidence" value="ECO:0007669"/>
    <property type="project" value="InterPro"/>
</dbReference>
<evidence type="ECO:0000256" key="3">
    <source>
        <dbReference type="ARBA" id="ARBA00022777"/>
    </source>
</evidence>
<accession>A0A0F4LRZ1</accession>
<dbReference type="GO" id="GO:0004788">
    <property type="term" value="F:thiamine diphosphokinase activity"/>
    <property type="evidence" value="ECO:0007669"/>
    <property type="project" value="UniProtKB-UniRule"/>
</dbReference>
<evidence type="ECO:0000259" key="6">
    <source>
        <dbReference type="SMART" id="SM00983"/>
    </source>
</evidence>
<dbReference type="EC" id="2.7.6.2" evidence="5"/>
<dbReference type="HOGENOM" id="CLU_044237_1_0_9"/>
<dbReference type="SMART" id="SM00983">
    <property type="entry name" value="TPK_B1_binding"/>
    <property type="match status" value="1"/>
</dbReference>
<dbReference type="InterPro" id="IPR053149">
    <property type="entry name" value="TPK"/>
</dbReference>
<comment type="caution">
    <text evidence="7">The sequence shown here is derived from an EMBL/GenBank/DDBJ whole genome shotgun (WGS) entry which is preliminary data.</text>
</comment>
<dbReference type="CDD" id="cd07995">
    <property type="entry name" value="TPK"/>
    <property type="match status" value="1"/>
</dbReference>
<dbReference type="PANTHER" id="PTHR41299:SF1">
    <property type="entry name" value="THIAMINE PYROPHOSPHOKINASE"/>
    <property type="match status" value="1"/>
</dbReference>
<sequence length="230" mass="26054">MKAIALLGGPNISWPIDIKDKLIKAREKGTFIIGVDRGSLLLEELNLTPDLAVGDFDSLKKEELLRINQSVSDIRYSVPEKDLTDTELALHYAFDDYCVDSLSLIGATGGRLDHFLTNLFMLLKPEFRQYAEKVQIIDQQNYISFLNPGKHVVKRIENYTYFGVATLNEVQELNISNAKYNLAGYSNTNPVSLSSNEFLPDQDTFNVSFKKGLIAIIQSRDLERFQNIQK</sequence>
<dbReference type="GO" id="GO:0006772">
    <property type="term" value="P:thiamine metabolic process"/>
    <property type="evidence" value="ECO:0007669"/>
    <property type="project" value="UniProtKB-UniRule"/>
</dbReference>
<proteinExistence type="predicted"/>
<dbReference type="RefSeq" id="WP_046307141.1">
    <property type="nucleotide sequence ID" value="NZ_KQ034000.1"/>
</dbReference>
<dbReference type="GO" id="GO:0005524">
    <property type="term" value="F:ATP binding"/>
    <property type="evidence" value="ECO:0007669"/>
    <property type="project" value="UniProtKB-KW"/>
</dbReference>
<dbReference type="GO" id="GO:0016301">
    <property type="term" value="F:kinase activity"/>
    <property type="evidence" value="ECO:0007669"/>
    <property type="project" value="UniProtKB-KW"/>
</dbReference>
<name>A0A0F4LRZ1_9LACO</name>
<dbReference type="GO" id="GO:0009229">
    <property type="term" value="P:thiamine diphosphate biosynthetic process"/>
    <property type="evidence" value="ECO:0007669"/>
    <property type="project" value="InterPro"/>
</dbReference>
<evidence type="ECO:0000313" key="8">
    <source>
        <dbReference type="Proteomes" id="UP000033682"/>
    </source>
</evidence>
<protein>
    <recommendedName>
        <fullName evidence="5">Thiamine diphosphokinase</fullName>
        <ecNumber evidence="5">2.7.6.2</ecNumber>
    </recommendedName>
</protein>
<dbReference type="STRING" id="303541.JF72_08500"/>
<keyword evidence="3" id="KW-0418">Kinase</keyword>
<dbReference type="SUPFAM" id="SSF63999">
    <property type="entry name" value="Thiamin pyrophosphokinase, catalytic domain"/>
    <property type="match status" value="1"/>
</dbReference>
<dbReference type="PANTHER" id="PTHR41299">
    <property type="entry name" value="THIAMINE PYROPHOSPHOKINASE"/>
    <property type="match status" value="1"/>
</dbReference>
<feature type="domain" description="Thiamin pyrophosphokinase thiamin-binding" evidence="6">
    <location>
        <begin position="149"/>
        <end position="215"/>
    </location>
</feature>
<dbReference type="Pfam" id="PF04265">
    <property type="entry name" value="TPK_B1_binding"/>
    <property type="match status" value="1"/>
</dbReference>
<keyword evidence="2" id="KW-0547">Nucleotide-binding</keyword>
<dbReference type="Proteomes" id="UP000033682">
    <property type="component" value="Unassembled WGS sequence"/>
</dbReference>
<evidence type="ECO:0000256" key="5">
    <source>
        <dbReference type="NCBIfam" id="TIGR01378"/>
    </source>
</evidence>